<evidence type="ECO:0000256" key="1">
    <source>
        <dbReference type="ARBA" id="ARBA00022679"/>
    </source>
</evidence>
<reference evidence="4" key="1">
    <citation type="journal article" date="2014" name="Front. Microbiol.">
        <title>High frequency of phylogenetically diverse reductive dehalogenase-homologous genes in deep subseafloor sedimentary metagenomes.</title>
        <authorList>
            <person name="Kawai M."/>
            <person name="Futagami T."/>
            <person name="Toyoda A."/>
            <person name="Takaki Y."/>
            <person name="Nishi S."/>
            <person name="Hori S."/>
            <person name="Arai W."/>
            <person name="Tsubouchi T."/>
            <person name="Morono Y."/>
            <person name="Uchiyama I."/>
            <person name="Ito T."/>
            <person name="Fujiyama A."/>
            <person name="Inagaki F."/>
            <person name="Takami H."/>
        </authorList>
    </citation>
    <scope>NUCLEOTIDE SEQUENCE</scope>
    <source>
        <strain evidence="4">Expedition CK06-06</strain>
    </source>
</reference>
<dbReference type="AlphaFoldDB" id="X0ZFA5"/>
<keyword evidence="2" id="KW-0548">Nucleotidyltransferase</keyword>
<proteinExistence type="predicted"/>
<evidence type="ECO:0000313" key="4">
    <source>
        <dbReference type="EMBL" id="GAG58993.1"/>
    </source>
</evidence>
<dbReference type="SUPFAM" id="SSF52374">
    <property type="entry name" value="Nucleotidylyl transferase"/>
    <property type="match status" value="1"/>
</dbReference>
<organism evidence="4">
    <name type="scientific">marine sediment metagenome</name>
    <dbReference type="NCBI Taxonomy" id="412755"/>
    <lineage>
        <taxon>unclassified sequences</taxon>
        <taxon>metagenomes</taxon>
        <taxon>ecological metagenomes</taxon>
    </lineage>
</organism>
<evidence type="ECO:0000259" key="3">
    <source>
        <dbReference type="Pfam" id="PF01467"/>
    </source>
</evidence>
<protein>
    <recommendedName>
        <fullName evidence="3">Cytidyltransferase-like domain-containing protein</fullName>
    </recommendedName>
</protein>
<dbReference type="InterPro" id="IPR004821">
    <property type="entry name" value="Cyt_trans-like"/>
</dbReference>
<dbReference type="GO" id="GO:0016779">
    <property type="term" value="F:nucleotidyltransferase activity"/>
    <property type="evidence" value="ECO:0007669"/>
    <property type="project" value="UniProtKB-KW"/>
</dbReference>
<evidence type="ECO:0000256" key="2">
    <source>
        <dbReference type="ARBA" id="ARBA00022695"/>
    </source>
</evidence>
<keyword evidence="1" id="KW-0808">Transferase</keyword>
<gene>
    <name evidence="4" type="ORF">S01H4_07073</name>
</gene>
<sequence length="141" mass="16174">MLIAGTFDLLHPGHIYLVNEAAKMGDVYVIVATDQNRKLYSGESPIIPENQRLEVIMSIKNVKEARLGRSDNDTLKTVEEINPDIILLGPDQKYDQETLKQGLVEKGLNNIIVKRLDSYYDKYELHSSNLIKKKIKEQYKK</sequence>
<dbReference type="InterPro" id="IPR014729">
    <property type="entry name" value="Rossmann-like_a/b/a_fold"/>
</dbReference>
<feature type="domain" description="Cytidyltransferase-like" evidence="3">
    <location>
        <begin position="3"/>
        <end position="133"/>
    </location>
</feature>
<accession>X0ZFA5</accession>
<comment type="caution">
    <text evidence="4">The sequence shown here is derived from an EMBL/GenBank/DDBJ whole genome shotgun (WGS) entry which is preliminary data.</text>
</comment>
<dbReference type="Pfam" id="PF01467">
    <property type="entry name" value="CTP_transf_like"/>
    <property type="match status" value="1"/>
</dbReference>
<dbReference type="EMBL" id="BART01002267">
    <property type="protein sequence ID" value="GAG58993.1"/>
    <property type="molecule type" value="Genomic_DNA"/>
</dbReference>
<dbReference type="PANTHER" id="PTHR43793:SF1">
    <property type="entry name" value="FAD SYNTHASE"/>
    <property type="match status" value="1"/>
</dbReference>
<dbReference type="Gene3D" id="3.40.50.620">
    <property type="entry name" value="HUPs"/>
    <property type="match status" value="1"/>
</dbReference>
<dbReference type="InterPro" id="IPR050385">
    <property type="entry name" value="Archaeal_FAD_synthase"/>
</dbReference>
<name>X0ZFA5_9ZZZZ</name>
<dbReference type="NCBIfam" id="TIGR00125">
    <property type="entry name" value="cyt_tran_rel"/>
    <property type="match status" value="1"/>
</dbReference>
<dbReference type="PANTHER" id="PTHR43793">
    <property type="entry name" value="FAD SYNTHASE"/>
    <property type="match status" value="1"/>
</dbReference>